<dbReference type="PaxDb" id="55529-EKX39912"/>
<protein>
    <submittedName>
        <fullName evidence="2 3">Uncharacterized protein</fullName>
    </submittedName>
</protein>
<dbReference type="RefSeq" id="XP_005826892.1">
    <property type="nucleotide sequence ID" value="XM_005826835.1"/>
</dbReference>
<reference evidence="2 4" key="1">
    <citation type="journal article" date="2012" name="Nature">
        <title>Algal genomes reveal evolutionary mosaicism and the fate of nucleomorphs.</title>
        <authorList>
            <consortium name="DOE Joint Genome Institute"/>
            <person name="Curtis B.A."/>
            <person name="Tanifuji G."/>
            <person name="Burki F."/>
            <person name="Gruber A."/>
            <person name="Irimia M."/>
            <person name="Maruyama S."/>
            <person name="Arias M.C."/>
            <person name="Ball S.G."/>
            <person name="Gile G.H."/>
            <person name="Hirakawa Y."/>
            <person name="Hopkins J.F."/>
            <person name="Kuo A."/>
            <person name="Rensing S.A."/>
            <person name="Schmutz J."/>
            <person name="Symeonidi A."/>
            <person name="Elias M."/>
            <person name="Eveleigh R.J."/>
            <person name="Herman E.K."/>
            <person name="Klute M.J."/>
            <person name="Nakayama T."/>
            <person name="Obornik M."/>
            <person name="Reyes-Prieto A."/>
            <person name="Armbrust E.V."/>
            <person name="Aves S.J."/>
            <person name="Beiko R.G."/>
            <person name="Coutinho P."/>
            <person name="Dacks J.B."/>
            <person name="Durnford D.G."/>
            <person name="Fast N.M."/>
            <person name="Green B.R."/>
            <person name="Grisdale C.J."/>
            <person name="Hempel F."/>
            <person name="Henrissat B."/>
            <person name="Hoppner M.P."/>
            <person name="Ishida K."/>
            <person name="Kim E."/>
            <person name="Koreny L."/>
            <person name="Kroth P.G."/>
            <person name="Liu Y."/>
            <person name="Malik S.B."/>
            <person name="Maier U.G."/>
            <person name="McRose D."/>
            <person name="Mock T."/>
            <person name="Neilson J.A."/>
            <person name="Onodera N.T."/>
            <person name="Poole A.M."/>
            <person name="Pritham E.J."/>
            <person name="Richards T.A."/>
            <person name="Rocap G."/>
            <person name="Roy S.W."/>
            <person name="Sarai C."/>
            <person name="Schaack S."/>
            <person name="Shirato S."/>
            <person name="Slamovits C.H."/>
            <person name="Spencer D.F."/>
            <person name="Suzuki S."/>
            <person name="Worden A.Z."/>
            <person name="Zauner S."/>
            <person name="Barry K."/>
            <person name="Bell C."/>
            <person name="Bharti A.K."/>
            <person name="Crow J.A."/>
            <person name="Grimwood J."/>
            <person name="Kramer R."/>
            <person name="Lindquist E."/>
            <person name="Lucas S."/>
            <person name="Salamov A."/>
            <person name="McFadden G.I."/>
            <person name="Lane C.E."/>
            <person name="Keeling P.J."/>
            <person name="Gray M.W."/>
            <person name="Grigoriev I.V."/>
            <person name="Archibald J.M."/>
        </authorList>
    </citation>
    <scope>NUCLEOTIDE SEQUENCE</scope>
    <source>
        <strain evidence="2 4">CCMP2712</strain>
    </source>
</reference>
<sequence>MLRFYVVQSIVLGIVVHELLAISRGVRKKTLRLSQISQDELLDSPFLTRTSLGLLRLAIGIFELGLIAHRCLMGPADNKFCNVVDEGKHCVPYGGIWLFATFTIWSWVGQGIYFFIIGLAPFVNLGRRSWLQQTLWVLYEIMFPMAILVTVVVWLVLVPYLNKAVEDGRSRNIETHQLMQRVLYSFSGLSFHCLNLVFMLLEFSLNKISIERAHRPFILLFGCAYVEFATVFHSLFGVW</sequence>
<keyword evidence="1" id="KW-0812">Transmembrane</keyword>
<dbReference type="KEGG" id="gtt:GUITHDRAFT_113904"/>
<reference evidence="3" key="3">
    <citation type="submission" date="2016-03" db="UniProtKB">
        <authorList>
            <consortium name="EnsemblProtists"/>
        </authorList>
    </citation>
    <scope>IDENTIFICATION</scope>
</reference>
<accession>L1IUZ5</accession>
<dbReference type="GO" id="GO:0016020">
    <property type="term" value="C:membrane"/>
    <property type="evidence" value="ECO:0007669"/>
    <property type="project" value="TreeGrafter"/>
</dbReference>
<dbReference type="GeneID" id="17296742"/>
<name>L1IUZ5_GUITC</name>
<reference evidence="4" key="2">
    <citation type="submission" date="2012-11" db="EMBL/GenBank/DDBJ databases">
        <authorList>
            <person name="Kuo A."/>
            <person name="Curtis B.A."/>
            <person name="Tanifuji G."/>
            <person name="Burki F."/>
            <person name="Gruber A."/>
            <person name="Irimia M."/>
            <person name="Maruyama S."/>
            <person name="Arias M.C."/>
            <person name="Ball S.G."/>
            <person name="Gile G.H."/>
            <person name="Hirakawa Y."/>
            <person name="Hopkins J.F."/>
            <person name="Rensing S.A."/>
            <person name="Schmutz J."/>
            <person name="Symeonidi A."/>
            <person name="Elias M."/>
            <person name="Eveleigh R.J."/>
            <person name="Herman E.K."/>
            <person name="Klute M.J."/>
            <person name="Nakayama T."/>
            <person name="Obornik M."/>
            <person name="Reyes-Prieto A."/>
            <person name="Armbrust E.V."/>
            <person name="Aves S.J."/>
            <person name="Beiko R.G."/>
            <person name="Coutinho P."/>
            <person name="Dacks J.B."/>
            <person name="Durnford D.G."/>
            <person name="Fast N.M."/>
            <person name="Green B.R."/>
            <person name="Grisdale C."/>
            <person name="Hempe F."/>
            <person name="Henrissat B."/>
            <person name="Hoppner M.P."/>
            <person name="Ishida K.-I."/>
            <person name="Kim E."/>
            <person name="Koreny L."/>
            <person name="Kroth P.G."/>
            <person name="Liu Y."/>
            <person name="Malik S.-B."/>
            <person name="Maier U.G."/>
            <person name="McRose D."/>
            <person name="Mock T."/>
            <person name="Neilson J.A."/>
            <person name="Onodera N.T."/>
            <person name="Poole A.M."/>
            <person name="Pritham E.J."/>
            <person name="Richards T.A."/>
            <person name="Rocap G."/>
            <person name="Roy S.W."/>
            <person name="Sarai C."/>
            <person name="Schaack S."/>
            <person name="Shirato S."/>
            <person name="Slamovits C.H."/>
            <person name="Spencer D.F."/>
            <person name="Suzuki S."/>
            <person name="Worden A.Z."/>
            <person name="Zauner S."/>
            <person name="Barry K."/>
            <person name="Bell C."/>
            <person name="Bharti A.K."/>
            <person name="Crow J.A."/>
            <person name="Grimwood J."/>
            <person name="Kramer R."/>
            <person name="Lindquist E."/>
            <person name="Lucas S."/>
            <person name="Salamov A."/>
            <person name="McFadden G.I."/>
            <person name="Lane C.E."/>
            <person name="Keeling P.J."/>
            <person name="Gray M.W."/>
            <person name="Grigoriev I.V."/>
            <person name="Archibald J.M."/>
        </authorList>
    </citation>
    <scope>NUCLEOTIDE SEQUENCE</scope>
    <source>
        <strain evidence="4">CCMP2712</strain>
    </source>
</reference>
<evidence type="ECO:0000313" key="3">
    <source>
        <dbReference type="EnsemblProtists" id="EKX39912"/>
    </source>
</evidence>
<feature type="transmembrane region" description="Helical" evidence="1">
    <location>
        <begin position="135"/>
        <end position="162"/>
    </location>
</feature>
<feature type="transmembrane region" description="Helical" evidence="1">
    <location>
        <begin position="182"/>
        <end position="205"/>
    </location>
</feature>
<organism evidence="2">
    <name type="scientific">Guillardia theta (strain CCMP2712)</name>
    <name type="common">Cryptophyte</name>
    <dbReference type="NCBI Taxonomy" id="905079"/>
    <lineage>
        <taxon>Eukaryota</taxon>
        <taxon>Cryptophyceae</taxon>
        <taxon>Pyrenomonadales</taxon>
        <taxon>Geminigeraceae</taxon>
        <taxon>Guillardia</taxon>
    </lineage>
</organism>
<dbReference type="EMBL" id="JH993035">
    <property type="protein sequence ID" value="EKX39912.1"/>
    <property type="molecule type" value="Genomic_DNA"/>
</dbReference>
<evidence type="ECO:0000256" key="1">
    <source>
        <dbReference type="SAM" id="Phobius"/>
    </source>
</evidence>
<gene>
    <name evidence="2" type="ORF">GUITHDRAFT_113904</name>
</gene>
<keyword evidence="1" id="KW-1133">Transmembrane helix</keyword>
<dbReference type="AlphaFoldDB" id="L1IUZ5"/>
<feature type="transmembrane region" description="Helical" evidence="1">
    <location>
        <begin position="96"/>
        <end position="123"/>
    </location>
</feature>
<dbReference type="PANTHER" id="PTHR12242">
    <property type="entry name" value="OS02G0130600 PROTEIN-RELATED"/>
    <property type="match status" value="1"/>
</dbReference>
<dbReference type="OrthoDB" id="2103587at2759"/>
<keyword evidence="1" id="KW-0472">Membrane</keyword>
<proteinExistence type="predicted"/>
<evidence type="ECO:0000313" key="4">
    <source>
        <dbReference type="Proteomes" id="UP000011087"/>
    </source>
</evidence>
<dbReference type="HOGENOM" id="CLU_1163015_0_0_1"/>
<feature type="transmembrane region" description="Helical" evidence="1">
    <location>
        <begin position="217"/>
        <end position="236"/>
    </location>
</feature>
<dbReference type="EnsemblProtists" id="EKX39912">
    <property type="protein sequence ID" value="EKX39912"/>
    <property type="gene ID" value="GUITHDRAFT_113904"/>
</dbReference>
<dbReference type="Proteomes" id="UP000011087">
    <property type="component" value="Unassembled WGS sequence"/>
</dbReference>
<evidence type="ECO:0000313" key="2">
    <source>
        <dbReference type="EMBL" id="EKX39912.1"/>
    </source>
</evidence>
<feature type="transmembrane region" description="Helical" evidence="1">
    <location>
        <begin position="6"/>
        <end position="26"/>
    </location>
</feature>
<keyword evidence="4" id="KW-1185">Reference proteome</keyword>